<evidence type="ECO:0000259" key="3">
    <source>
        <dbReference type="PROSITE" id="PS50850"/>
    </source>
</evidence>
<evidence type="ECO:0000313" key="4">
    <source>
        <dbReference type="EMBL" id="TFK50400.1"/>
    </source>
</evidence>
<dbReference type="EMBL" id="ML213513">
    <property type="protein sequence ID" value="TFK50400.1"/>
    <property type="molecule type" value="Genomic_DNA"/>
</dbReference>
<keyword evidence="2" id="KW-0472">Membrane</keyword>
<dbReference type="InterPro" id="IPR020846">
    <property type="entry name" value="MFS_dom"/>
</dbReference>
<feature type="transmembrane region" description="Helical" evidence="2">
    <location>
        <begin position="21"/>
        <end position="41"/>
    </location>
</feature>
<organism evidence="4 5">
    <name type="scientific">Heliocybe sulcata</name>
    <dbReference type="NCBI Taxonomy" id="5364"/>
    <lineage>
        <taxon>Eukaryota</taxon>
        <taxon>Fungi</taxon>
        <taxon>Dikarya</taxon>
        <taxon>Basidiomycota</taxon>
        <taxon>Agaricomycotina</taxon>
        <taxon>Agaricomycetes</taxon>
        <taxon>Gloeophyllales</taxon>
        <taxon>Gloeophyllaceae</taxon>
        <taxon>Heliocybe</taxon>
    </lineage>
</organism>
<dbReference type="GO" id="GO:0016020">
    <property type="term" value="C:membrane"/>
    <property type="evidence" value="ECO:0007669"/>
    <property type="project" value="UniProtKB-SubCell"/>
</dbReference>
<keyword evidence="2" id="KW-1133">Transmembrane helix</keyword>
<dbReference type="GO" id="GO:0022857">
    <property type="term" value="F:transmembrane transporter activity"/>
    <property type="evidence" value="ECO:0007669"/>
    <property type="project" value="InterPro"/>
</dbReference>
<dbReference type="Proteomes" id="UP000305948">
    <property type="component" value="Unassembled WGS sequence"/>
</dbReference>
<name>A0A5C3MYW7_9AGAM</name>
<reference evidence="4 5" key="1">
    <citation type="journal article" date="2019" name="Nat. Ecol. Evol.">
        <title>Megaphylogeny resolves global patterns of mushroom evolution.</title>
        <authorList>
            <person name="Varga T."/>
            <person name="Krizsan K."/>
            <person name="Foldi C."/>
            <person name="Dima B."/>
            <person name="Sanchez-Garcia M."/>
            <person name="Sanchez-Ramirez S."/>
            <person name="Szollosi G.J."/>
            <person name="Szarkandi J.G."/>
            <person name="Papp V."/>
            <person name="Albert L."/>
            <person name="Andreopoulos W."/>
            <person name="Angelini C."/>
            <person name="Antonin V."/>
            <person name="Barry K.W."/>
            <person name="Bougher N.L."/>
            <person name="Buchanan P."/>
            <person name="Buyck B."/>
            <person name="Bense V."/>
            <person name="Catcheside P."/>
            <person name="Chovatia M."/>
            <person name="Cooper J."/>
            <person name="Damon W."/>
            <person name="Desjardin D."/>
            <person name="Finy P."/>
            <person name="Geml J."/>
            <person name="Haridas S."/>
            <person name="Hughes K."/>
            <person name="Justo A."/>
            <person name="Karasinski D."/>
            <person name="Kautmanova I."/>
            <person name="Kiss B."/>
            <person name="Kocsube S."/>
            <person name="Kotiranta H."/>
            <person name="LaButti K.M."/>
            <person name="Lechner B.E."/>
            <person name="Liimatainen K."/>
            <person name="Lipzen A."/>
            <person name="Lukacs Z."/>
            <person name="Mihaltcheva S."/>
            <person name="Morgado L.N."/>
            <person name="Niskanen T."/>
            <person name="Noordeloos M.E."/>
            <person name="Ohm R.A."/>
            <person name="Ortiz-Santana B."/>
            <person name="Ovrebo C."/>
            <person name="Racz N."/>
            <person name="Riley R."/>
            <person name="Savchenko A."/>
            <person name="Shiryaev A."/>
            <person name="Soop K."/>
            <person name="Spirin V."/>
            <person name="Szebenyi C."/>
            <person name="Tomsovsky M."/>
            <person name="Tulloss R.E."/>
            <person name="Uehling J."/>
            <person name="Grigoriev I.V."/>
            <person name="Vagvolgyi C."/>
            <person name="Papp T."/>
            <person name="Martin F.M."/>
            <person name="Miettinen O."/>
            <person name="Hibbett D.S."/>
            <person name="Nagy L.G."/>
        </authorList>
    </citation>
    <scope>NUCLEOTIDE SEQUENCE [LARGE SCALE GENOMIC DNA]</scope>
    <source>
        <strain evidence="4 5">OMC1185</strain>
    </source>
</reference>
<evidence type="ECO:0000256" key="2">
    <source>
        <dbReference type="SAM" id="Phobius"/>
    </source>
</evidence>
<dbReference type="AlphaFoldDB" id="A0A5C3MYW7"/>
<proteinExistence type="predicted"/>
<dbReference type="Gene3D" id="1.20.1250.20">
    <property type="entry name" value="MFS general substrate transporter like domains"/>
    <property type="match status" value="1"/>
</dbReference>
<gene>
    <name evidence="4" type="ORF">OE88DRAFT_249908</name>
</gene>
<dbReference type="InterPro" id="IPR036259">
    <property type="entry name" value="MFS_trans_sf"/>
</dbReference>
<protein>
    <recommendedName>
        <fullName evidence="3">Major facilitator superfamily (MFS) profile domain-containing protein</fullName>
    </recommendedName>
</protein>
<feature type="transmembrane region" description="Helical" evidence="2">
    <location>
        <begin position="47"/>
        <end position="72"/>
    </location>
</feature>
<comment type="subcellular location">
    <subcellularLocation>
        <location evidence="1">Membrane</location>
        <topology evidence="1">Multi-pass membrane protein</topology>
    </subcellularLocation>
</comment>
<accession>A0A5C3MYW7</accession>
<evidence type="ECO:0000313" key="5">
    <source>
        <dbReference type="Proteomes" id="UP000305948"/>
    </source>
</evidence>
<sequence>MNAASAVGRIIPGYTADFVGRYNLFVPFSFTTGLLSLVLWINTKNTVALIFFAVLYGFFSGAFISLVTPCIAQISKV</sequence>
<keyword evidence="5" id="KW-1185">Reference proteome</keyword>
<dbReference type="OrthoDB" id="6509908at2759"/>
<dbReference type="SUPFAM" id="SSF103473">
    <property type="entry name" value="MFS general substrate transporter"/>
    <property type="match status" value="1"/>
</dbReference>
<feature type="domain" description="Major facilitator superfamily (MFS) profile" evidence="3">
    <location>
        <begin position="1"/>
        <end position="77"/>
    </location>
</feature>
<keyword evidence="2" id="KW-0812">Transmembrane</keyword>
<dbReference type="PROSITE" id="PS50850">
    <property type="entry name" value="MFS"/>
    <property type="match status" value="1"/>
</dbReference>
<evidence type="ECO:0000256" key="1">
    <source>
        <dbReference type="ARBA" id="ARBA00004141"/>
    </source>
</evidence>